<proteinExistence type="predicted"/>
<dbReference type="EMBL" id="JADYXP020000017">
    <property type="protein sequence ID" value="KAL0106830.1"/>
    <property type="molecule type" value="Genomic_DNA"/>
</dbReference>
<name>A0AAW2EXU4_9HYME</name>
<organism evidence="1 2">
    <name type="scientific">Cardiocondyla obscurior</name>
    <dbReference type="NCBI Taxonomy" id="286306"/>
    <lineage>
        <taxon>Eukaryota</taxon>
        <taxon>Metazoa</taxon>
        <taxon>Ecdysozoa</taxon>
        <taxon>Arthropoda</taxon>
        <taxon>Hexapoda</taxon>
        <taxon>Insecta</taxon>
        <taxon>Pterygota</taxon>
        <taxon>Neoptera</taxon>
        <taxon>Endopterygota</taxon>
        <taxon>Hymenoptera</taxon>
        <taxon>Apocrita</taxon>
        <taxon>Aculeata</taxon>
        <taxon>Formicoidea</taxon>
        <taxon>Formicidae</taxon>
        <taxon>Myrmicinae</taxon>
        <taxon>Cardiocondyla</taxon>
    </lineage>
</organism>
<gene>
    <name evidence="1" type="ORF">PUN28_015401</name>
</gene>
<evidence type="ECO:0000313" key="2">
    <source>
        <dbReference type="Proteomes" id="UP001430953"/>
    </source>
</evidence>
<reference evidence="1 2" key="1">
    <citation type="submission" date="2023-03" db="EMBL/GenBank/DDBJ databases">
        <title>High recombination rates correlate with genetic variation in Cardiocondyla obscurior ants.</title>
        <authorList>
            <person name="Errbii M."/>
        </authorList>
    </citation>
    <scope>NUCLEOTIDE SEQUENCE [LARGE SCALE GENOMIC DNA]</scope>
    <source>
        <strain evidence="1">Alpha-2009</strain>
        <tissue evidence="1">Whole body</tissue>
    </source>
</reference>
<dbReference type="Proteomes" id="UP001430953">
    <property type="component" value="Unassembled WGS sequence"/>
</dbReference>
<evidence type="ECO:0000313" key="1">
    <source>
        <dbReference type="EMBL" id="KAL0106830.1"/>
    </source>
</evidence>
<protein>
    <submittedName>
        <fullName evidence="1">Uncharacterized protein</fullName>
    </submittedName>
</protein>
<comment type="caution">
    <text evidence="1">The sequence shown here is derived from an EMBL/GenBank/DDBJ whole genome shotgun (WGS) entry which is preliminary data.</text>
</comment>
<dbReference type="AlphaFoldDB" id="A0AAW2EXU4"/>
<keyword evidence="2" id="KW-1185">Reference proteome</keyword>
<sequence>MWKVEKVSINFRRNSRLRRIKKTEFYLSRLRRNRETCTRELSDKTPRSSLPYNIFCFLFFESFDWLPANIVESNERLRQRLISRA</sequence>
<accession>A0AAW2EXU4</accession>